<comment type="caution">
    <text evidence="1">The sequence shown here is derived from an EMBL/GenBank/DDBJ whole genome shotgun (WGS) entry which is preliminary data.</text>
</comment>
<evidence type="ECO:0000313" key="1">
    <source>
        <dbReference type="EMBL" id="KAI0058245.1"/>
    </source>
</evidence>
<proteinExistence type="predicted"/>
<dbReference type="Proteomes" id="UP000814140">
    <property type="component" value="Unassembled WGS sequence"/>
</dbReference>
<evidence type="ECO:0000313" key="2">
    <source>
        <dbReference type="Proteomes" id="UP000814140"/>
    </source>
</evidence>
<gene>
    <name evidence="1" type="ORF">BV25DRAFT_1289539</name>
</gene>
<reference evidence="1" key="2">
    <citation type="journal article" date="2022" name="New Phytol.">
        <title>Evolutionary transition to the ectomycorrhizal habit in the genomes of a hyperdiverse lineage of mushroom-forming fungi.</title>
        <authorList>
            <person name="Looney B."/>
            <person name="Miyauchi S."/>
            <person name="Morin E."/>
            <person name="Drula E."/>
            <person name="Courty P.E."/>
            <person name="Kohler A."/>
            <person name="Kuo A."/>
            <person name="LaButti K."/>
            <person name="Pangilinan J."/>
            <person name="Lipzen A."/>
            <person name="Riley R."/>
            <person name="Andreopoulos W."/>
            <person name="He G."/>
            <person name="Johnson J."/>
            <person name="Nolan M."/>
            <person name="Tritt A."/>
            <person name="Barry K.W."/>
            <person name="Grigoriev I.V."/>
            <person name="Nagy L.G."/>
            <person name="Hibbett D."/>
            <person name="Henrissat B."/>
            <person name="Matheny P.B."/>
            <person name="Labbe J."/>
            <person name="Martin F.M."/>
        </authorList>
    </citation>
    <scope>NUCLEOTIDE SEQUENCE</scope>
    <source>
        <strain evidence="1">HHB10654</strain>
    </source>
</reference>
<protein>
    <submittedName>
        <fullName evidence="1">Uncharacterized protein</fullName>
    </submittedName>
</protein>
<reference evidence="1" key="1">
    <citation type="submission" date="2021-03" db="EMBL/GenBank/DDBJ databases">
        <authorList>
            <consortium name="DOE Joint Genome Institute"/>
            <person name="Ahrendt S."/>
            <person name="Looney B.P."/>
            <person name="Miyauchi S."/>
            <person name="Morin E."/>
            <person name="Drula E."/>
            <person name="Courty P.E."/>
            <person name="Chicoki N."/>
            <person name="Fauchery L."/>
            <person name="Kohler A."/>
            <person name="Kuo A."/>
            <person name="Labutti K."/>
            <person name="Pangilinan J."/>
            <person name="Lipzen A."/>
            <person name="Riley R."/>
            <person name="Andreopoulos W."/>
            <person name="He G."/>
            <person name="Johnson J."/>
            <person name="Barry K.W."/>
            <person name="Grigoriev I.V."/>
            <person name="Nagy L."/>
            <person name="Hibbett D."/>
            <person name="Henrissat B."/>
            <person name="Matheny P.B."/>
            <person name="Labbe J."/>
            <person name="Martin F."/>
        </authorList>
    </citation>
    <scope>NUCLEOTIDE SEQUENCE</scope>
    <source>
        <strain evidence="1">HHB10654</strain>
    </source>
</reference>
<keyword evidence="2" id="KW-1185">Reference proteome</keyword>
<accession>A0ACB8SQK7</accession>
<sequence length="115" mass="12722">MVWRSYVLRSTAHRTERVFGHVWFRDRGPMMTPRSVRAVRLELTSRTVFSEDTIPYSPFTIHPSGASSSFCKNALRHGGIAHASPSLSPTLRLSHTALHVSISSCAPTVPSSSML</sequence>
<name>A0ACB8SQK7_9AGAM</name>
<dbReference type="EMBL" id="MU277237">
    <property type="protein sequence ID" value="KAI0058245.1"/>
    <property type="molecule type" value="Genomic_DNA"/>
</dbReference>
<organism evidence="1 2">
    <name type="scientific">Artomyces pyxidatus</name>
    <dbReference type="NCBI Taxonomy" id="48021"/>
    <lineage>
        <taxon>Eukaryota</taxon>
        <taxon>Fungi</taxon>
        <taxon>Dikarya</taxon>
        <taxon>Basidiomycota</taxon>
        <taxon>Agaricomycotina</taxon>
        <taxon>Agaricomycetes</taxon>
        <taxon>Russulales</taxon>
        <taxon>Auriscalpiaceae</taxon>
        <taxon>Artomyces</taxon>
    </lineage>
</organism>